<protein>
    <submittedName>
        <fullName evidence="2">Uncharacterized protein</fullName>
    </submittedName>
</protein>
<accession>A0AAV2RRQ5</accession>
<reference evidence="2 3" key="1">
    <citation type="submission" date="2024-05" db="EMBL/GenBank/DDBJ databases">
        <authorList>
            <person name="Wallberg A."/>
        </authorList>
    </citation>
    <scope>NUCLEOTIDE SEQUENCE [LARGE SCALE GENOMIC DNA]</scope>
</reference>
<gene>
    <name evidence="2" type="ORF">MNOR_LOCUS28442</name>
</gene>
<sequence length="235" mass="25671">MEVTMLFGMYMLAAGLTTFKVVNCVYLNNCDEVGSQQTDDGSLMSHQEISGAFLWTSENDSKLEIFDIERTRIKQSSCVTRTKCSKAGGECQTSRCRGGDVIQGGCRGEGCICCVQNDECVIKKKCTRRGGECVRRPRDCDGRIVEGGCKRTKGSPCTCCVQETTTTEEPTEPPTTEIPTTLEPVTDNPKCSLLRECPLQGGYCIERHEPCDGKLDGKSCRGGPGVRCVCCIPQF</sequence>
<comment type="caution">
    <text evidence="2">The sequence shown here is derived from an EMBL/GenBank/DDBJ whole genome shotgun (WGS) entry which is preliminary data.</text>
</comment>
<feature type="chain" id="PRO_5043808281" evidence="1">
    <location>
        <begin position="25"/>
        <end position="235"/>
    </location>
</feature>
<evidence type="ECO:0000313" key="2">
    <source>
        <dbReference type="EMBL" id="CAL4139386.1"/>
    </source>
</evidence>
<name>A0AAV2RRQ5_MEGNR</name>
<dbReference type="EMBL" id="CAXKWB010031394">
    <property type="protein sequence ID" value="CAL4139386.1"/>
    <property type="molecule type" value="Genomic_DNA"/>
</dbReference>
<keyword evidence="3" id="KW-1185">Reference proteome</keyword>
<organism evidence="2 3">
    <name type="scientific">Meganyctiphanes norvegica</name>
    <name type="common">Northern krill</name>
    <name type="synonym">Thysanopoda norvegica</name>
    <dbReference type="NCBI Taxonomy" id="48144"/>
    <lineage>
        <taxon>Eukaryota</taxon>
        <taxon>Metazoa</taxon>
        <taxon>Ecdysozoa</taxon>
        <taxon>Arthropoda</taxon>
        <taxon>Crustacea</taxon>
        <taxon>Multicrustacea</taxon>
        <taxon>Malacostraca</taxon>
        <taxon>Eumalacostraca</taxon>
        <taxon>Eucarida</taxon>
        <taxon>Euphausiacea</taxon>
        <taxon>Euphausiidae</taxon>
        <taxon>Meganyctiphanes</taxon>
    </lineage>
</organism>
<keyword evidence="1" id="KW-0732">Signal</keyword>
<proteinExistence type="predicted"/>
<dbReference type="Proteomes" id="UP001497623">
    <property type="component" value="Unassembled WGS sequence"/>
</dbReference>
<dbReference type="AlphaFoldDB" id="A0AAV2RRQ5"/>
<evidence type="ECO:0000256" key="1">
    <source>
        <dbReference type="SAM" id="SignalP"/>
    </source>
</evidence>
<evidence type="ECO:0000313" key="3">
    <source>
        <dbReference type="Proteomes" id="UP001497623"/>
    </source>
</evidence>
<feature type="signal peptide" evidence="1">
    <location>
        <begin position="1"/>
        <end position="24"/>
    </location>
</feature>